<reference evidence="2 3" key="1">
    <citation type="submission" date="2019-02" db="EMBL/GenBank/DDBJ databases">
        <title>Deep-cultivation of Planctomycetes and their phenomic and genomic characterization uncovers novel biology.</title>
        <authorList>
            <person name="Wiegand S."/>
            <person name="Jogler M."/>
            <person name="Boedeker C."/>
            <person name="Pinto D."/>
            <person name="Vollmers J."/>
            <person name="Rivas-Marin E."/>
            <person name="Kohn T."/>
            <person name="Peeters S.H."/>
            <person name="Heuer A."/>
            <person name="Rast P."/>
            <person name="Oberbeckmann S."/>
            <person name="Bunk B."/>
            <person name="Jeske O."/>
            <person name="Meyerdierks A."/>
            <person name="Storesund J.E."/>
            <person name="Kallscheuer N."/>
            <person name="Luecker S."/>
            <person name="Lage O.M."/>
            <person name="Pohl T."/>
            <person name="Merkel B.J."/>
            <person name="Hornburger P."/>
            <person name="Mueller R.-W."/>
            <person name="Bruemmer F."/>
            <person name="Labrenz M."/>
            <person name="Spormann A.M."/>
            <person name="Op Den Camp H."/>
            <person name="Overmann J."/>
            <person name="Amann R."/>
            <person name="Jetten M.S.M."/>
            <person name="Mascher T."/>
            <person name="Medema M.H."/>
            <person name="Devos D.P."/>
            <person name="Kaster A.-K."/>
            <person name="Ovreas L."/>
            <person name="Rohde M."/>
            <person name="Galperin M.Y."/>
            <person name="Jogler C."/>
        </authorList>
    </citation>
    <scope>NUCLEOTIDE SEQUENCE [LARGE SCALE GENOMIC DNA]</scope>
    <source>
        <strain evidence="2 3">Pla111</strain>
    </source>
</reference>
<keyword evidence="3" id="KW-1185">Reference proteome</keyword>
<accession>A0A5C5W8Y4</accession>
<gene>
    <name evidence="2" type="ORF">Pla111_09590</name>
</gene>
<evidence type="ECO:0000259" key="1">
    <source>
        <dbReference type="Pfam" id="PF05168"/>
    </source>
</evidence>
<name>A0A5C5W8Y4_9BACT</name>
<dbReference type="OrthoDB" id="106887at2"/>
<organism evidence="2 3">
    <name type="scientific">Botrimarina hoheduenensis</name>
    <dbReference type="NCBI Taxonomy" id="2528000"/>
    <lineage>
        <taxon>Bacteria</taxon>
        <taxon>Pseudomonadati</taxon>
        <taxon>Planctomycetota</taxon>
        <taxon>Planctomycetia</taxon>
        <taxon>Pirellulales</taxon>
        <taxon>Lacipirellulaceae</taxon>
        <taxon>Botrimarina</taxon>
    </lineage>
</organism>
<dbReference type="EMBL" id="SJPH01000002">
    <property type="protein sequence ID" value="TWT47346.1"/>
    <property type="molecule type" value="Genomic_DNA"/>
</dbReference>
<protein>
    <recommendedName>
        <fullName evidence="1">HEPN domain-containing protein</fullName>
    </recommendedName>
</protein>
<dbReference type="Gene3D" id="1.20.120.330">
    <property type="entry name" value="Nucleotidyltransferases domain 2"/>
    <property type="match status" value="1"/>
</dbReference>
<proteinExistence type="predicted"/>
<dbReference type="Pfam" id="PF05168">
    <property type="entry name" value="HEPN"/>
    <property type="match status" value="1"/>
</dbReference>
<evidence type="ECO:0000313" key="3">
    <source>
        <dbReference type="Proteomes" id="UP000318995"/>
    </source>
</evidence>
<dbReference type="RefSeq" id="WP_146571900.1">
    <property type="nucleotide sequence ID" value="NZ_SJPH01000002.1"/>
</dbReference>
<dbReference type="AlphaFoldDB" id="A0A5C5W8Y4"/>
<evidence type="ECO:0000313" key="2">
    <source>
        <dbReference type="EMBL" id="TWT47346.1"/>
    </source>
</evidence>
<feature type="domain" description="HEPN" evidence="1">
    <location>
        <begin position="62"/>
        <end position="97"/>
    </location>
</feature>
<dbReference type="Proteomes" id="UP000318995">
    <property type="component" value="Unassembled WGS sequence"/>
</dbReference>
<dbReference type="InterPro" id="IPR007842">
    <property type="entry name" value="HEPN_dom"/>
</dbReference>
<comment type="caution">
    <text evidence="2">The sequence shown here is derived from an EMBL/GenBank/DDBJ whole genome shotgun (WGS) entry which is preliminary data.</text>
</comment>
<sequence length="187" mass="21224">MNNSPSHDELSPSRKIYNWANSFDQANRAVAELDYSLMTGRKCELKWEKPAIFPGIVLAAFASELYLKAAITFEGNKPPRTHRLRELFDALSENAQAVIQLCYLDLVTRSAPVIRVEQIEASPRLGFMQKELADFYSHLDRISDNFAKWRYGYESMPSSDGWSSTEKFMDACRVGYLNIEAGLDLGV</sequence>